<dbReference type="PROSITE" id="PS51257">
    <property type="entry name" value="PROKAR_LIPOPROTEIN"/>
    <property type="match status" value="1"/>
</dbReference>
<sequence>MLAARMTRAGVTLALVLIVAACSPDPRIMHIERGQVTPDEFSILPTKPIEIPTDLSTLPPPTPGAANRTDATPREDAVAALGGDPARLRTDGRLSDDGALIRQTTRYGVDPNIRNDLAVADAEFRRRNKGRLLERWFRVPTYYDAYSDSELNQYGTLEGWRRAGVPTPAAPPDADAE</sequence>
<comment type="caution">
    <text evidence="2">The sequence shown here is derived from an EMBL/GenBank/DDBJ whole genome shotgun (WGS) entry which is preliminary data.</text>
</comment>
<evidence type="ECO:0000313" key="2">
    <source>
        <dbReference type="EMBL" id="MFD0982428.1"/>
    </source>
</evidence>
<protein>
    <submittedName>
        <fullName evidence="2">DUF3035 domain-containing protein</fullName>
    </submittedName>
</protein>
<gene>
    <name evidence="2" type="ORF">ACFQ2S_22560</name>
</gene>
<dbReference type="EMBL" id="JBHTJT010000051">
    <property type="protein sequence ID" value="MFD0982428.1"/>
    <property type="molecule type" value="Genomic_DNA"/>
</dbReference>
<keyword evidence="3" id="KW-1185">Reference proteome</keyword>
<dbReference type="Proteomes" id="UP001597108">
    <property type="component" value="Unassembled WGS sequence"/>
</dbReference>
<feature type="region of interest" description="Disordered" evidence="1">
    <location>
        <begin position="50"/>
        <end position="71"/>
    </location>
</feature>
<reference evidence="3" key="1">
    <citation type="journal article" date="2019" name="Int. J. Syst. Evol. Microbiol.">
        <title>The Global Catalogue of Microorganisms (GCM) 10K type strain sequencing project: providing services to taxonomists for standard genome sequencing and annotation.</title>
        <authorList>
            <consortium name="The Broad Institute Genomics Platform"/>
            <consortium name="The Broad Institute Genome Sequencing Center for Infectious Disease"/>
            <person name="Wu L."/>
            <person name="Ma J."/>
        </authorList>
    </citation>
    <scope>NUCLEOTIDE SEQUENCE [LARGE SCALE GENOMIC DNA]</scope>
    <source>
        <strain evidence="3">CCUG 60524</strain>
    </source>
</reference>
<evidence type="ECO:0000313" key="3">
    <source>
        <dbReference type="Proteomes" id="UP001597108"/>
    </source>
</evidence>
<proteinExistence type="predicted"/>
<dbReference type="RefSeq" id="WP_386078344.1">
    <property type="nucleotide sequence ID" value="NZ_JBHTJT010000051.1"/>
</dbReference>
<evidence type="ECO:0000256" key="1">
    <source>
        <dbReference type="SAM" id="MobiDB-lite"/>
    </source>
</evidence>
<accession>A0ABW3IYD1</accession>
<organism evidence="2 3">
    <name type="scientific">Tropicimonas aquimaris</name>
    <dbReference type="NCBI Taxonomy" id="914152"/>
    <lineage>
        <taxon>Bacteria</taxon>
        <taxon>Pseudomonadati</taxon>
        <taxon>Pseudomonadota</taxon>
        <taxon>Alphaproteobacteria</taxon>
        <taxon>Rhodobacterales</taxon>
        <taxon>Roseobacteraceae</taxon>
        <taxon>Tropicimonas</taxon>
    </lineage>
</organism>
<name>A0ABW3IYD1_9RHOB</name>
<dbReference type="InterPro" id="IPR021395">
    <property type="entry name" value="DUF3035"/>
</dbReference>
<dbReference type="Pfam" id="PF11233">
    <property type="entry name" value="DUF3035"/>
    <property type="match status" value="1"/>
</dbReference>